<dbReference type="OrthoDB" id="2421322at2759"/>
<keyword evidence="4" id="KW-0503">Monooxygenase</keyword>
<feature type="transmembrane region" description="Helical" evidence="5">
    <location>
        <begin position="7"/>
        <end position="28"/>
    </location>
</feature>
<comment type="cofactor">
    <cofactor evidence="3">
        <name>heme</name>
        <dbReference type="ChEBI" id="CHEBI:30413"/>
    </cofactor>
</comment>
<dbReference type="Proteomes" id="UP000789405">
    <property type="component" value="Unassembled WGS sequence"/>
</dbReference>
<dbReference type="GO" id="GO:0004497">
    <property type="term" value="F:monooxygenase activity"/>
    <property type="evidence" value="ECO:0007669"/>
    <property type="project" value="UniProtKB-KW"/>
</dbReference>
<dbReference type="GO" id="GO:0005506">
    <property type="term" value="F:iron ion binding"/>
    <property type="evidence" value="ECO:0007669"/>
    <property type="project" value="InterPro"/>
</dbReference>
<keyword evidence="7" id="KW-1185">Reference proteome</keyword>
<dbReference type="GO" id="GO:0016705">
    <property type="term" value="F:oxidoreductase activity, acting on paired donors, with incorporation or reduction of molecular oxygen"/>
    <property type="evidence" value="ECO:0007669"/>
    <property type="project" value="InterPro"/>
</dbReference>
<dbReference type="SUPFAM" id="SSF48264">
    <property type="entry name" value="Cytochrome P450"/>
    <property type="match status" value="1"/>
</dbReference>
<name>A0A9N9B3X8_9GLOM</name>
<feature type="non-terminal residue" evidence="6">
    <location>
        <position position="500"/>
    </location>
</feature>
<evidence type="ECO:0000313" key="6">
    <source>
        <dbReference type="EMBL" id="CAG8552313.1"/>
    </source>
</evidence>
<dbReference type="Pfam" id="PF00067">
    <property type="entry name" value="p450"/>
    <property type="match status" value="1"/>
</dbReference>
<keyword evidence="3 4" id="KW-0349">Heme</keyword>
<keyword evidence="5" id="KW-0472">Membrane</keyword>
<dbReference type="InterPro" id="IPR036396">
    <property type="entry name" value="Cyt_P450_sf"/>
</dbReference>
<keyword evidence="5" id="KW-1133">Transmembrane helix</keyword>
<dbReference type="CDD" id="cd00302">
    <property type="entry name" value="cytochrome_P450"/>
    <property type="match status" value="1"/>
</dbReference>
<sequence length="500" mass="57607">MNFYKNLISDLPTLIAVLLLLYAIRYYYKYFTRVNPLPGPFPWVPFLGNSLDLIKYKFNIAEYFKDIQSKYGDFCEIYMGSNRLILISNGDIAYPIHTPSVTLSRKFLYRGVGNDGLKELGFENSGMFGTRNLDEWKINREFFERISKSRNFLIMFTSKSYEMASNMLNLWDILINDQRDIDLSKWLPKYSADIGVTTCIGIPSYSVLSYFNSLGYDDYNSISASERELSLKLVSAVNKIFQLGQYAMRKVEKFFSEIIQKRHAEINSLPEDASLPSDDLLTMLLTVNTSHGIEIPSYKSLNRTLDDREVFGTIRDIFLASFETVAGAMCFVFYYLCKYPSAKAKLISEINTIFGNSIPSKLDYENLNNLPYCDAFIEESLRIHAVFPYFFRSNSEPVEVGGYLWEKEQTFLLHYKQINVNKNDWIDGDIFDPERFLRNKDSERAINARKANNKGAFATFGGGARACPGKLWAISEIKVLLVAVLMRYDVEFANKDQRMD</sequence>
<dbReference type="PANTHER" id="PTHR24301">
    <property type="entry name" value="THROMBOXANE-A SYNTHASE"/>
    <property type="match status" value="1"/>
</dbReference>
<comment type="caution">
    <text evidence="6">The sequence shown here is derived from an EMBL/GenBank/DDBJ whole genome shotgun (WGS) entry which is preliminary data.</text>
</comment>
<dbReference type="InterPro" id="IPR017972">
    <property type="entry name" value="Cyt_P450_CS"/>
</dbReference>
<evidence type="ECO:0000256" key="5">
    <source>
        <dbReference type="SAM" id="Phobius"/>
    </source>
</evidence>
<evidence type="ECO:0000256" key="1">
    <source>
        <dbReference type="ARBA" id="ARBA00022723"/>
    </source>
</evidence>
<keyword evidence="5" id="KW-0812">Transmembrane</keyword>
<evidence type="ECO:0000256" key="4">
    <source>
        <dbReference type="RuleBase" id="RU000461"/>
    </source>
</evidence>
<accession>A0A9N9B3X8</accession>
<dbReference type="InterPro" id="IPR001128">
    <property type="entry name" value="Cyt_P450"/>
</dbReference>
<dbReference type="EMBL" id="CAJVPY010002211">
    <property type="protein sequence ID" value="CAG8552313.1"/>
    <property type="molecule type" value="Genomic_DNA"/>
</dbReference>
<dbReference type="Gene3D" id="1.10.630.10">
    <property type="entry name" value="Cytochrome P450"/>
    <property type="match status" value="1"/>
</dbReference>
<dbReference type="InterPro" id="IPR002401">
    <property type="entry name" value="Cyt_P450_E_grp-I"/>
</dbReference>
<dbReference type="PRINTS" id="PR00385">
    <property type="entry name" value="P450"/>
</dbReference>
<evidence type="ECO:0000256" key="3">
    <source>
        <dbReference type="PIRSR" id="PIRSR602401-1"/>
    </source>
</evidence>
<keyword evidence="2 3" id="KW-0408">Iron</keyword>
<dbReference type="PANTHER" id="PTHR24301:SF11">
    <property type="entry name" value="CYTOCHROME P450"/>
    <property type="match status" value="1"/>
</dbReference>
<dbReference type="PRINTS" id="PR00463">
    <property type="entry name" value="EP450I"/>
</dbReference>
<dbReference type="AlphaFoldDB" id="A0A9N9B3X8"/>
<proteinExistence type="inferred from homology"/>
<protein>
    <submittedName>
        <fullName evidence="6">15256_t:CDS:1</fullName>
    </submittedName>
</protein>
<evidence type="ECO:0000256" key="2">
    <source>
        <dbReference type="ARBA" id="ARBA00023004"/>
    </source>
</evidence>
<dbReference type="GO" id="GO:0020037">
    <property type="term" value="F:heme binding"/>
    <property type="evidence" value="ECO:0007669"/>
    <property type="project" value="InterPro"/>
</dbReference>
<evidence type="ECO:0000313" key="7">
    <source>
        <dbReference type="Proteomes" id="UP000789405"/>
    </source>
</evidence>
<comment type="similarity">
    <text evidence="4">Belongs to the cytochrome P450 family.</text>
</comment>
<keyword evidence="4" id="KW-0560">Oxidoreductase</keyword>
<organism evidence="6 7">
    <name type="scientific">Dentiscutata erythropus</name>
    <dbReference type="NCBI Taxonomy" id="1348616"/>
    <lineage>
        <taxon>Eukaryota</taxon>
        <taxon>Fungi</taxon>
        <taxon>Fungi incertae sedis</taxon>
        <taxon>Mucoromycota</taxon>
        <taxon>Glomeromycotina</taxon>
        <taxon>Glomeromycetes</taxon>
        <taxon>Diversisporales</taxon>
        <taxon>Gigasporaceae</taxon>
        <taxon>Dentiscutata</taxon>
    </lineage>
</organism>
<feature type="binding site" description="axial binding residue" evidence="3">
    <location>
        <position position="467"/>
    </location>
    <ligand>
        <name>heme</name>
        <dbReference type="ChEBI" id="CHEBI:30413"/>
    </ligand>
    <ligandPart>
        <name>Fe</name>
        <dbReference type="ChEBI" id="CHEBI:18248"/>
    </ligandPart>
</feature>
<dbReference type="PROSITE" id="PS00086">
    <property type="entry name" value="CYTOCHROME_P450"/>
    <property type="match status" value="1"/>
</dbReference>
<keyword evidence="1 3" id="KW-0479">Metal-binding</keyword>
<gene>
    <name evidence="6" type="ORF">DERYTH_LOCUS5328</name>
</gene>
<reference evidence="6" key="1">
    <citation type="submission" date="2021-06" db="EMBL/GenBank/DDBJ databases">
        <authorList>
            <person name="Kallberg Y."/>
            <person name="Tangrot J."/>
            <person name="Rosling A."/>
        </authorList>
    </citation>
    <scope>NUCLEOTIDE SEQUENCE</scope>
    <source>
        <strain evidence="6">MA453B</strain>
    </source>
</reference>